<accession>D3BS47</accession>
<organism evidence="1 2">
    <name type="scientific">Heterostelium pallidum (strain ATCC 26659 / Pp 5 / PN500)</name>
    <name type="common">Cellular slime mold</name>
    <name type="synonym">Polysphondylium pallidum</name>
    <dbReference type="NCBI Taxonomy" id="670386"/>
    <lineage>
        <taxon>Eukaryota</taxon>
        <taxon>Amoebozoa</taxon>
        <taxon>Evosea</taxon>
        <taxon>Eumycetozoa</taxon>
        <taxon>Dictyostelia</taxon>
        <taxon>Acytosteliales</taxon>
        <taxon>Acytosteliaceae</taxon>
        <taxon>Heterostelium</taxon>
    </lineage>
</organism>
<comment type="caution">
    <text evidence="1">The sequence shown here is derived from an EMBL/GenBank/DDBJ whole genome shotgun (WGS) entry which is preliminary data.</text>
</comment>
<dbReference type="AlphaFoldDB" id="D3BS47"/>
<dbReference type="SUPFAM" id="SSF48403">
    <property type="entry name" value="Ankyrin repeat"/>
    <property type="match status" value="2"/>
</dbReference>
<dbReference type="RefSeq" id="XP_020427918.1">
    <property type="nucleotide sequence ID" value="XM_020581602.1"/>
</dbReference>
<evidence type="ECO:0008006" key="3">
    <source>
        <dbReference type="Google" id="ProtNLM"/>
    </source>
</evidence>
<evidence type="ECO:0000313" key="1">
    <source>
        <dbReference type="EMBL" id="EFA75784.1"/>
    </source>
</evidence>
<dbReference type="PANTHER" id="PTHR46586:SF3">
    <property type="entry name" value="ANKYRIN REPEAT-CONTAINING PROTEIN"/>
    <property type="match status" value="1"/>
</dbReference>
<sequence length="594" mass="69512">MGLPKTVLSNQRQEVHNTMFKKKGNISKIQNIENTSKIQNIENTTVSIIFKRLLHSAVIRNKIFESVKDIHDQLAINSLRCDWYDLACFPDQLIKFNYIERYKQIFNTIVREDNNNNIHTDNYKDWIHTIRKFRQLYLDSVRNAFDVGNLEAIEFIQKSFPNELEYSLYVNRDHYINNLEIIQFLHNKAPRWFRSQGTDVLKNARLGSFQVFKWLYKNRPERPTYDSLHAPNARNLETIKYLYKKEKKWRGESIVFLVLFGHLDILKYLLKKMKKPCDEDILKRVVANYGLDGGQIFSTVKYLMENTKQDISNTLIDDAAKKGLIEVVKYLIENTTATTYTSITMDAVAGHGDLEFLKQLHNKHMNCTAKAMHRAAENGHIEVVRFLHENRTEGCRVYTMEKVVANVDFDVFKYLFENRKELDIPAKTMDYFAKYKDSSALQWLKDNSTLQCSHEAYLNAIDKANLPIIKWIRENTSLPFPSNLLEYATKLENSDLKIVQYLLDNGETCSVKELKCCHKLSIFKYLLCNLPEGCSMDSWASEVMANAIKKDNVPIIKYLLQNTSEHLTTEYSKLTYCKAFDYSSRLKLIKLYNL</sequence>
<name>D3BS47_HETP5</name>
<evidence type="ECO:0000313" key="2">
    <source>
        <dbReference type="Proteomes" id="UP000001396"/>
    </source>
</evidence>
<dbReference type="Proteomes" id="UP000001396">
    <property type="component" value="Unassembled WGS sequence"/>
</dbReference>
<dbReference type="InterPro" id="IPR036770">
    <property type="entry name" value="Ankyrin_rpt-contain_sf"/>
</dbReference>
<reference evidence="1 2" key="1">
    <citation type="journal article" date="2011" name="Genome Res.">
        <title>Phylogeny-wide analysis of social amoeba genomes highlights ancient origins for complex intercellular communication.</title>
        <authorList>
            <person name="Heidel A.J."/>
            <person name="Lawal H.M."/>
            <person name="Felder M."/>
            <person name="Schilde C."/>
            <person name="Helps N.R."/>
            <person name="Tunggal B."/>
            <person name="Rivero F."/>
            <person name="John U."/>
            <person name="Schleicher M."/>
            <person name="Eichinger L."/>
            <person name="Platzer M."/>
            <person name="Noegel A.A."/>
            <person name="Schaap P."/>
            <person name="Gloeckner G."/>
        </authorList>
    </citation>
    <scope>NUCLEOTIDE SEQUENCE [LARGE SCALE GENOMIC DNA]</scope>
    <source>
        <strain evidence="2">ATCC 26659 / Pp 5 / PN500</strain>
    </source>
</reference>
<dbReference type="SMART" id="SM00248">
    <property type="entry name" value="ANK"/>
    <property type="match status" value="3"/>
</dbReference>
<gene>
    <name evidence="1" type="ORF">PPL_10839</name>
</gene>
<protein>
    <recommendedName>
        <fullName evidence="3">Ankyrin repeat protein</fullName>
    </recommendedName>
</protein>
<dbReference type="GeneID" id="31366308"/>
<keyword evidence="2" id="KW-1185">Reference proteome</keyword>
<dbReference type="PANTHER" id="PTHR46586">
    <property type="entry name" value="ANKYRIN REPEAT-CONTAINING PROTEIN"/>
    <property type="match status" value="1"/>
</dbReference>
<proteinExistence type="predicted"/>
<dbReference type="InParanoid" id="D3BS47"/>
<dbReference type="Gene3D" id="1.25.40.20">
    <property type="entry name" value="Ankyrin repeat-containing domain"/>
    <property type="match status" value="1"/>
</dbReference>
<dbReference type="EMBL" id="ADBJ01000051">
    <property type="protein sequence ID" value="EFA75784.1"/>
    <property type="molecule type" value="Genomic_DNA"/>
</dbReference>
<dbReference type="InterPro" id="IPR052050">
    <property type="entry name" value="SecEffector_AnkRepeat"/>
</dbReference>
<dbReference type="InterPro" id="IPR002110">
    <property type="entry name" value="Ankyrin_rpt"/>
</dbReference>